<evidence type="ECO:0000256" key="3">
    <source>
        <dbReference type="ARBA" id="ARBA00022960"/>
    </source>
</evidence>
<keyword evidence="5 7" id="KW-0472">Membrane</keyword>
<dbReference type="PANTHER" id="PTHR30474:SF1">
    <property type="entry name" value="PEPTIDOGLYCAN GLYCOSYLTRANSFERASE MRDB"/>
    <property type="match status" value="1"/>
</dbReference>
<feature type="transmembrane region" description="Helical" evidence="7">
    <location>
        <begin position="318"/>
        <end position="335"/>
    </location>
</feature>
<comment type="subcellular location">
    <subcellularLocation>
        <location evidence="1">Membrane</location>
        <topology evidence="1">Multi-pass membrane protein</topology>
    </subcellularLocation>
</comment>
<dbReference type="PROSITE" id="PS00428">
    <property type="entry name" value="FTSW_RODA_SPOVE"/>
    <property type="match status" value="1"/>
</dbReference>
<dbReference type="InterPro" id="IPR018365">
    <property type="entry name" value="Cell_cycle_FtsW-rel_CS"/>
</dbReference>
<evidence type="ECO:0000256" key="6">
    <source>
        <dbReference type="SAM" id="MobiDB-lite"/>
    </source>
</evidence>
<feature type="transmembrane region" description="Helical" evidence="7">
    <location>
        <begin position="355"/>
        <end position="375"/>
    </location>
</feature>
<keyword evidence="4 7" id="KW-1133">Transmembrane helix</keyword>
<dbReference type="InterPro" id="IPR001182">
    <property type="entry name" value="FtsW/RodA"/>
</dbReference>
<feature type="transmembrane region" description="Helical" evidence="7">
    <location>
        <begin position="158"/>
        <end position="175"/>
    </location>
</feature>
<dbReference type="RefSeq" id="WP_141447444.1">
    <property type="nucleotide sequence ID" value="NZ_CP041217.1"/>
</dbReference>
<evidence type="ECO:0000313" key="8">
    <source>
        <dbReference type="EMBL" id="QDH20896.1"/>
    </source>
</evidence>
<evidence type="ECO:0000313" key="9">
    <source>
        <dbReference type="Proteomes" id="UP000316968"/>
    </source>
</evidence>
<feature type="transmembrane region" description="Helical" evidence="7">
    <location>
        <begin position="109"/>
        <end position="125"/>
    </location>
</feature>
<dbReference type="GO" id="GO:0051301">
    <property type="term" value="P:cell division"/>
    <property type="evidence" value="ECO:0007669"/>
    <property type="project" value="InterPro"/>
</dbReference>
<reference evidence="8 9" key="1">
    <citation type="submission" date="2019-06" db="EMBL/GenBank/DDBJ databases">
        <title>Saccharibacillus brassicae sp. nov., an endophytic bacterium isolated from Chinese cabbage seeds (Brassica pekinensis).</title>
        <authorList>
            <person name="Jiang L."/>
            <person name="Lee J."/>
            <person name="Kim S.W."/>
        </authorList>
    </citation>
    <scope>NUCLEOTIDE SEQUENCE [LARGE SCALE GENOMIC DNA]</scope>
    <source>
        <strain evidence="9">KCTC 43072 / ATSA2</strain>
    </source>
</reference>
<feature type="transmembrane region" description="Helical" evidence="7">
    <location>
        <begin position="280"/>
        <end position="302"/>
    </location>
</feature>
<evidence type="ECO:0000256" key="1">
    <source>
        <dbReference type="ARBA" id="ARBA00004141"/>
    </source>
</evidence>
<dbReference type="KEGG" id="saca:FFV09_08570"/>
<gene>
    <name evidence="8" type="ORF">FFV09_08570</name>
</gene>
<keyword evidence="3" id="KW-0133">Cell shape</keyword>
<keyword evidence="9" id="KW-1185">Reference proteome</keyword>
<protein>
    <submittedName>
        <fullName evidence="8">Rod shape-determining protein RodA</fullName>
    </submittedName>
</protein>
<dbReference type="OrthoDB" id="9812661at2"/>
<dbReference type="AlphaFoldDB" id="A0A4Y6UWV0"/>
<organism evidence="8 9">
    <name type="scientific">Saccharibacillus brassicae</name>
    <dbReference type="NCBI Taxonomy" id="2583377"/>
    <lineage>
        <taxon>Bacteria</taxon>
        <taxon>Bacillati</taxon>
        <taxon>Bacillota</taxon>
        <taxon>Bacilli</taxon>
        <taxon>Bacillales</taxon>
        <taxon>Paenibacillaceae</taxon>
        <taxon>Saccharibacillus</taxon>
    </lineage>
</organism>
<dbReference type="PANTHER" id="PTHR30474">
    <property type="entry name" value="CELL CYCLE PROTEIN"/>
    <property type="match status" value="1"/>
</dbReference>
<dbReference type="GO" id="GO:0032153">
    <property type="term" value="C:cell division site"/>
    <property type="evidence" value="ECO:0007669"/>
    <property type="project" value="TreeGrafter"/>
</dbReference>
<feature type="transmembrane region" description="Helical" evidence="7">
    <location>
        <begin position="12"/>
        <end position="32"/>
    </location>
</feature>
<dbReference type="EMBL" id="CP041217">
    <property type="protein sequence ID" value="QDH20896.1"/>
    <property type="molecule type" value="Genomic_DNA"/>
</dbReference>
<evidence type="ECO:0000256" key="2">
    <source>
        <dbReference type="ARBA" id="ARBA00022692"/>
    </source>
</evidence>
<feature type="transmembrane region" description="Helical" evidence="7">
    <location>
        <begin position="44"/>
        <end position="63"/>
    </location>
</feature>
<evidence type="ECO:0000256" key="4">
    <source>
        <dbReference type="ARBA" id="ARBA00022989"/>
    </source>
</evidence>
<name>A0A4Y6UWV0_SACBS</name>
<accession>A0A4Y6UWV0</accession>
<dbReference type="GO" id="GO:0008360">
    <property type="term" value="P:regulation of cell shape"/>
    <property type="evidence" value="ECO:0007669"/>
    <property type="project" value="UniProtKB-KW"/>
</dbReference>
<feature type="transmembrane region" description="Helical" evidence="7">
    <location>
        <begin position="70"/>
        <end position="89"/>
    </location>
</feature>
<dbReference type="GO" id="GO:0005886">
    <property type="term" value="C:plasma membrane"/>
    <property type="evidence" value="ECO:0007669"/>
    <property type="project" value="TreeGrafter"/>
</dbReference>
<proteinExistence type="predicted"/>
<dbReference type="Proteomes" id="UP000316968">
    <property type="component" value="Chromosome"/>
</dbReference>
<keyword evidence="2 7" id="KW-0812">Transmembrane</keyword>
<sequence length="418" mass="46074">MLTKWKHTDWTLVIILMMMMGICIPVVHSAVSNGDKFAGLDTQMIFYYILGFGVVFLMTLVDYRLYTKYFWAVYALGMLLLLLTLTPLGQTQNGAQGWLKLGPVGMQPAELFKLALVITIASLLARKNKDKLGFFADVVPIGLVAFVPFAVVMAQNDLGNALSYVLILLGLLWIGNLKFLHAFIIFVLGAGLLFGGIKGYVTYHDEVSDFMTNTLDRAHWLDRIDPWLMPEEASRDASWQTKNGKYAIAGGGMTGQGFKQGEMVQNPNGSLVPYTYSDSIIVVIGEEFGFVGISLLLVLYFIMIHRMIVIALECRNRVGSYIIVGIVAMFMYQIFENIGMFIGLMPLTGITLPFISYGGTSLLINMASIGVVMSIRACTREDAAKDEFSDIKDSKNDDGGGMQAMRGALSRMGRSGKA</sequence>
<feature type="transmembrane region" description="Helical" evidence="7">
    <location>
        <begin position="132"/>
        <end position="152"/>
    </location>
</feature>
<dbReference type="Pfam" id="PF01098">
    <property type="entry name" value="FTSW_RODA_SPOVE"/>
    <property type="match status" value="1"/>
</dbReference>
<feature type="transmembrane region" description="Helical" evidence="7">
    <location>
        <begin position="182"/>
        <end position="201"/>
    </location>
</feature>
<evidence type="ECO:0000256" key="7">
    <source>
        <dbReference type="SAM" id="Phobius"/>
    </source>
</evidence>
<evidence type="ECO:0000256" key="5">
    <source>
        <dbReference type="ARBA" id="ARBA00023136"/>
    </source>
</evidence>
<feature type="region of interest" description="Disordered" evidence="6">
    <location>
        <begin position="388"/>
        <end position="418"/>
    </location>
</feature>
<feature type="compositionally biased region" description="Basic and acidic residues" evidence="6">
    <location>
        <begin position="388"/>
        <end position="398"/>
    </location>
</feature>
<dbReference type="GO" id="GO:0015648">
    <property type="term" value="F:lipid-linked peptidoglycan transporter activity"/>
    <property type="evidence" value="ECO:0007669"/>
    <property type="project" value="TreeGrafter"/>
</dbReference>